<keyword evidence="4" id="KW-1185">Reference proteome</keyword>
<feature type="signal peptide" evidence="1">
    <location>
        <begin position="1"/>
        <end position="21"/>
    </location>
</feature>
<dbReference type="NCBIfam" id="TIGR04131">
    <property type="entry name" value="Bac_Flav_CTERM"/>
    <property type="match status" value="1"/>
</dbReference>
<reference evidence="3" key="1">
    <citation type="submission" date="2020-02" db="EMBL/GenBank/DDBJ databases">
        <title>Flavobacterium sp. genome.</title>
        <authorList>
            <person name="Jung H.S."/>
            <person name="Baek J.H."/>
            <person name="Jeon C.O."/>
        </authorList>
    </citation>
    <scope>NUCLEOTIDE SEQUENCE</scope>
    <source>
        <strain evidence="3">SE-s28</strain>
    </source>
</reference>
<evidence type="ECO:0000313" key="4">
    <source>
        <dbReference type="Proteomes" id="UP000712080"/>
    </source>
</evidence>
<dbReference type="Proteomes" id="UP000712080">
    <property type="component" value="Unassembled WGS sequence"/>
</dbReference>
<comment type="caution">
    <text evidence="3">The sequence shown here is derived from an EMBL/GenBank/DDBJ whole genome shotgun (WGS) entry which is preliminary data.</text>
</comment>
<gene>
    <name evidence="3" type="ORF">G6047_11455</name>
</gene>
<proteinExistence type="predicted"/>
<dbReference type="Pfam" id="PF13585">
    <property type="entry name" value="CHU_C"/>
    <property type="match status" value="1"/>
</dbReference>
<dbReference type="RefSeq" id="WP_169527753.1">
    <property type="nucleotide sequence ID" value="NZ_JAAMPU010000106.1"/>
</dbReference>
<evidence type="ECO:0000313" key="3">
    <source>
        <dbReference type="EMBL" id="NMH28649.1"/>
    </source>
</evidence>
<feature type="domain" description="Ig-like" evidence="2">
    <location>
        <begin position="324"/>
        <end position="406"/>
    </location>
</feature>
<dbReference type="Pfam" id="PF19081">
    <property type="entry name" value="Ig_7"/>
    <property type="match status" value="1"/>
</dbReference>
<sequence>MSPIKKIIVFLLLLASVNNYAQLGFCTGSKGDPIFSENFGNGTTYGPALPAGTTTYPFVTGAPNDGQYTLYYQSSLYTTWHYSLDHTPDATNGPNGKMLLMNANAVTSGDFYKKTVTGLCVNTTFEFSAWLMNVYNPNTNYCGAGQIPINVRFEIWNDTETVLLGSGNTGNIFGSSAPLWQQFALVFTTTSETSVVLKMKNNGVGGCGNDLAIDDIMFSACGDLTTVSSPTVTGDTYTTCTNPTSLQLDATTLSAVPYFYQWQTSTDATSWTDITGATSSTYTTPNLSSATYFRVRAAQDAANLGNPFCSSISNVFTVNFLPTPTAATNDGDKTICSNQTIPSLSVTAASGTNVNWYSAATGGILLQSASTTYTPTAAGIYYAETYNATTNCINTSRTAVELTIIPLPDVTISGATTLCSGNTATITFNGTPDAIVTYNINGGSDQTITLNASGSASITTSPLSASVTYTLVSCTSADLSSCSRPKNDSVTVTVTNVLSASFSSNSPVCYGTPATLNFTGTPNTIVTYAATGGPNQTVTLNAGGTASASTSNVTTAVSYTLSSVASTGSSPCTQTLNQSITVSSVPLPTVSSINASPTAVCSGQTSTVTFTGTPDAVITYTVNGGSSQSITLNAGGTASVTTLPLSVATTYQLTNIILPATGCTQSLTNSVAISINPTPTAAYTGDLNYCEGESILLNLSSTVAGTTFDWTVSQSGTNGATAGSGNQINQNVTLTGNSAGTVTYTVTPLYNGCSGNPITITVNILPLPIPGITDGVICRPGSGLPSTQFYTLDTNLSAADHTFQWYLDSDLIPGASSNTYDAYQIGTYTVIATNSAGCISLPVDAVVGERPQGESLVIEQSAAFSDNPTITVTVVGGGGPFSYQLDDFYPQSSNVFHSVLAGTHTITVVDDYCTLLTATVTILDYPKYFTPNGDGIHDTWNIDGITNASIHIFDRYGKLLKQISPEGLGWDGTYNGHQMPSSDYWFTIDYFENGASKTFRAHFAMKR</sequence>
<dbReference type="Gene3D" id="2.60.40.2700">
    <property type="match status" value="1"/>
</dbReference>
<accession>A0A972JG40</accession>
<dbReference type="EMBL" id="JAAMPU010000106">
    <property type="protein sequence ID" value="NMH28649.1"/>
    <property type="molecule type" value="Genomic_DNA"/>
</dbReference>
<feature type="chain" id="PRO_5038053674" evidence="1">
    <location>
        <begin position="22"/>
        <end position="1007"/>
    </location>
</feature>
<dbReference type="AlphaFoldDB" id="A0A972JG40"/>
<organism evidence="3 4">
    <name type="scientific">Flavobacterium silvaticum</name>
    <dbReference type="NCBI Taxonomy" id="1852020"/>
    <lineage>
        <taxon>Bacteria</taxon>
        <taxon>Pseudomonadati</taxon>
        <taxon>Bacteroidota</taxon>
        <taxon>Flavobacteriia</taxon>
        <taxon>Flavobacteriales</taxon>
        <taxon>Flavobacteriaceae</taxon>
        <taxon>Flavobacterium</taxon>
    </lineage>
</organism>
<name>A0A972JG40_9FLAO</name>
<protein>
    <submittedName>
        <fullName evidence="3">T9SS type B sorting domain-containing protein</fullName>
    </submittedName>
</protein>
<evidence type="ECO:0000259" key="2">
    <source>
        <dbReference type="Pfam" id="PF19081"/>
    </source>
</evidence>
<keyword evidence="1" id="KW-0732">Signal</keyword>
<dbReference type="InterPro" id="IPR044023">
    <property type="entry name" value="Ig_7"/>
</dbReference>
<evidence type="ECO:0000256" key="1">
    <source>
        <dbReference type="SAM" id="SignalP"/>
    </source>
</evidence>
<dbReference type="InterPro" id="IPR026341">
    <property type="entry name" value="T9SS_type_B"/>
</dbReference>